<proteinExistence type="predicted"/>
<sequence length="34" mass="4079">DLDYNCILIFYEEVHLEFDDIPHNLIYLSASICF</sequence>
<comment type="caution">
    <text evidence="1">The sequence shown here is derived from an EMBL/GenBank/DDBJ whole genome shotgun (WGS) entry which is preliminary data.</text>
</comment>
<organism evidence="1">
    <name type="scientific">marine sediment metagenome</name>
    <dbReference type="NCBI Taxonomy" id="412755"/>
    <lineage>
        <taxon>unclassified sequences</taxon>
        <taxon>metagenomes</taxon>
        <taxon>ecological metagenomes</taxon>
    </lineage>
</organism>
<feature type="non-terminal residue" evidence="1">
    <location>
        <position position="1"/>
    </location>
</feature>
<reference evidence="1" key="1">
    <citation type="journal article" date="2014" name="Front. Microbiol.">
        <title>High frequency of phylogenetically diverse reductive dehalogenase-homologous genes in deep subseafloor sedimentary metagenomes.</title>
        <authorList>
            <person name="Kawai M."/>
            <person name="Futagami T."/>
            <person name="Toyoda A."/>
            <person name="Takaki Y."/>
            <person name="Nishi S."/>
            <person name="Hori S."/>
            <person name="Arai W."/>
            <person name="Tsubouchi T."/>
            <person name="Morono Y."/>
            <person name="Uchiyama I."/>
            <person name="Ito T."/>
            <person name="Fujiyama A."/>
            <person name="Inagaki F."/>
            <person name="Takami H."/>
        </authorList>
    </citation>
    <scope>NUCLEOTIDE SEQUENCE</scope>
    <source>
        <strain evidence="1">Expedition CK06-06</strain>
    </source>
</reference>
<dbReference type="AlphaFoldDB" id="X1KRS8"/>
<gene>
    <name evidence="1" type="ORF">S06H3_23654</name>
</gene>
<protein>
    <submittedName>
        <fullName evidence="1">Uncharacterized protein</fullName>
    </submittedName>
</protein>
<dbReference type="EMBL" id="BARV01012910">
    <property type="protein sequence ID" value="GAI09393.1"/>
    <property type="molecule type" value="Genomic_DNA"/>
</dbReference>
<accession>X1KRS8</accession>
<evidence type="ECO:0000313" key="1">
    <source>
        <dbReference type="EMBL" id="GAI09393.1"/>
    </source>
</evidence>
<name>X1KRS8_9ZZZZ</name>